<keyword evidence="4" id="KW-1185">Reference proteome</keyword>
<dbReference type="AlphaFoldDB" id="A0AAD9LDC9"/>
<protein>
    <recommendedName>
        <fullName evidence="5">RxLR effector protein</fullName>
    </recommendedName>
</protein>
<comment type="caution">
    <text evidence="3">The sequence shown here is derived from an EMBL/GenBank/DDBJ whole genome shotgun (WGS) entry which is preliminary data.</text>
</comment>
<feature type="chain" id="PRO_5042009435" description="RxLR effector protein" evidence="2">
    <location>
        <begin position="21"/>
        <end position="129"/>
    </location>
</feature>
<proteinExistence type="predicted"/>
<reference evidence="3" key="1">
    <citation type="submission" date="2023-08" db="EMBL/GenBank/DDBJ databases">
        <title>Reference Genome Resource for the Citrus Pathogen Phytophthora citrophthora.</title>
        <authorList>
            <person name="Moller H."/>
            <person name="Coetzee B."/>
            <person name="Rose L.J."/>
            <person name="Van Niekerk J.M."/>
        </authorList>
    </citation>
    <scope>NUCLEOTIDE SEQUENCE</scope>
    <source>
        <strain evidence="3">STE-U-9442</strain>
    </source>
</reference>
<keyword evidence="2" id="KW-0732">Signal</keyword>
<sequence length="129" mass="14590">MRLLVHVFVIVFILIAVIDGNPTTDQVNPFGISSPDAASIQGTEETTVHDKSNERNLRSGKEDEERGILTNAKLELWLKLGYSPAKAYKKLNLPKNIADAYDLKNWEQMKQFYAMWLNKMAAQKPPTKA</sequence>
<evidence type="ECO:0000313" key="3">
    <source>
        <dbReference type="EMBL" id="KAK1932285.1"/>
    </source>
</evidence>
<evidence type="ECO:0008006" key="5">
    <source>
        <dbReference type="Google" id="ProtNLM"/>
    </source>
</evidence>
<evidence type="ECO:0000256" key="2">
    <source>
        <dbReference type="SAM" id="SignalP"/>
    </source>
</evidence>
<organism evidence="3 4">
    <name type="scientific">Phytophthora citrophthora</name>
    <dbReference type="NCBI Taxonomy" id="4793"/>
    <lineage>
        <taxon>Eukaryota</taxon>
        <taxon>Sar</taxon>
        <taxon>Stramenopiles</taxon>
        <taxon>Oomycota</taxon>
        <taxon>Peronosporomycetes</taxon>
        <taxon>Peronosporales</taxon>
        <taxon>Peronosporaceae</taxon>
        <taxon>Phytophthora</taxon>
    </lineage>
</organism>
<gene>
    <name evidence="3" type="ORF">P3T76_012279</name>
</gene>
<accession>A0AAD9LDC9</accession>
<evidence type="ECO:0000313" key="4">
    <source>
        <dbReference type="Proteomes" id="UP001259832"/>
    </source>
</evidence>
<evidence type="ECO:0000256" key="1">
    <source>
        <dbReference type="SAM" id="MobiDB-lite"/>
    </source>
</evidence>
<feature type="compositionally biased region" description="Basic and acidic residues" evidence="1">
    <location>
        <begin position="46"/>
        <end position="64"/>
    </location>
</feature>
<feature type="region of interest" description="Disordered" evidence="1">
    <location>
        <begin position="34"/>
        <end position="64"/>
    </location>
</feature>
<dbReference type="Proteomes" id="UP001259832">
    <property type="component" value="Unassembled WGS sequence"/>
</dbReference>
<feature type="signal peptide" evidence="2">
    <location>
        <begin position="1"/>
        <end position="20"/>
    </location>
</feature>
<name>A0AAD9LDC9_9STRA</name>
<dbReference type="EMBL" id="JASMQC010000030">
    <property type="protein sequence ID" value="KAK1932285.1"/>
    <property type="molecule type" value="Genomic_DNA"/>
</dbReference>